<dbReference type="PANTHER" id="PTHR46648">
    <property type="entry name" value="HIT FAMILY PROTEIN 1"/>
    <property type="match status" value="1"/>
</dbReference>
<dbReference type="PANTHER" id="PTHR46648:SF1">
    <property type="entry name" value="ADENOSINE 5'-MONOPHOSPHORAMIDASE HNT1"/>
    <property type="match status" value="1"/>
</dbReference>
<dbReference type="InterPro" id="IPR039384">
    <property type="entry name" value="HINT"/>
</dbReference>
<dbReference type="InterPro" id="IPR019808">
    <property type="entry name" value="Histidine_triad_CS"/>
</dbReference>
<reference evidence="5 6" key="1">
    <citation type="journal article" date="2015" name="Nature">
        <title>rRNA introns, odd ribosomes, and small enigmatic genomes across a large radiation of phyla.</title>
        <authorList>
            <person name="Brown C.T."/>
            <person name="Hug L.A."/>
            <person name="Thomas B.C."/>
            <person name="Sharon I."/>
            <person name="Castelle C.J."/>
            <person name="Singh A."/>
            <person name="Wilkins M.J."/>
            <person name="Williams K.H."/>
            <person name="Banfield J.F."/>
        </authorList>
    </citation>
    <scope>NUCLEOTIDE SEQUENCE [LARGE SCALE GENOMIC DNA]</scope>
</reference>
<comment type="caution">
    <text evidence="5">The sequence shown here is derived from an EMBL/GenBank/DDBJ whole genome shotgun (WGS) entry which is preliminary data.</text>
</comment>
<protein>
    <recommendedName>
        <fullName evidence="4">HIT domain-containing protein</fullName>
    </recommendedName>
</protein>
<dbReference type="GO" id="GO:0009117">
    <property type="term" value="P:nucleotide metabolic process"/>
    <property type="evidence" value="ECO:0007669"/>
    <property type="project" value="TreeGrafter"/>
</dbReference>
<dbReference type="Proteomes" id="UP000034705">
    <property type="component" value="Unassembled WGS sequence"/>
</dbReference>
<feature type="domain" description="HIT" evidence="4">
    <location>
        <begin position="5"/>
        <end position="112"/>
    </location>
</feature>
<dbReference type="Gene3D" id="3.30.428.10">
    <property type="entry name" value="HIT-like"/>
    <property type="match status" value="1"/>
</dbReference>
<accession>A0A0G1PJK0</accession>
<dbReference type="Pfam" id="PF01230">
    <property type="entry name" value="HIT"/>
    <property type="match status" value="1"/>
</dbReference>
<dbReference type="PROSITE" id="PS00892">
    <property type="entry name" value="HIT_1"/>
    <property type="match status" value="1"/>
</dbReference>
<sequence length="134" mass="14920">MSDCLFCKIIAGDIPSYKVYEDEKVLAFLDIHPVNLGHVLVVPKAHSENFLEMEAEDREVVMMVVAKISKGVMKSVGAEACNFMCNIGQGSGQMIFHTHIHIIPRFSGDGHTLWGEMKEVPDFVAIAEQIRMSL</sequence>
<dbReference type="CDD" id="cd01277">
    <property type="entry name" value="HINT_subgroup"/>
    <property type="match status" value="1"/>
</dbReference>
<organism evidence="5 6">
    <name type="scientific">Candidatus Uhrbacteria bacterium GW2011_GWF2_46_218</name>
    <dbReference type="NCBI Taxonomy" id="1619001"/>
    <lineage>
        <taxon>Bacteria</taxon>
        <taxon>Candidatus Uhriibacteriota</taxon>
    </lineage>
</organism>
<gene>
    <name evidence="5" type="ORF">UX45_C0012G0035</name>
</gene>
<evidence type="ECO:0000256" key="1">
    <source>
        <dbReference type="PIRSR" id="PIRSR601310-1"/>
    </source>
</evidence>
<proteinExistence type="predicted"/>
<dbReference type="InterPro" id="IPR001310">
    <property type="entry name" value="Histidine_triad_HIT"/>
</dbReference>
<evidence type="ECO:0000313" key="5">
    <source>
        <dbReference type="EMBL" id="KKU32994.1"/>
    </source>
</evidence>
<dbReference type="SUPFAM" id="SSF54197">
    <property type="entry name" value="HIT-like"/>
    <property type="match status" value="1"/>
</dbReference>
<dbReference type="InterPro" id="IPR036265">
    <property type="entry name" value="HIT-like_sf"/>
</dbReference>
<dbReference type="GO" id="GO:0003824">
    <property type="term" value="F:catalytic activity"/>
    <property type="evidence" value="ECO:0007669"/>
    <property type="project" value="InterPro"/>
</dbReference>
<evidence type="ECO:0000256" key="3">
    <source>
        <dbReference type="PROSITE-ProRule" id="PRU00464"/>
    </source>
</evidence>
<name>A0A0G1PJK0_9BACT</name>
<evidence type="ECO:0000259" key="4">
    <source>
        <dbReference type="PROSITE" id="PS51084"/>
    </source>
</evidence>
<feature type="short sequence motif" description="Histidine triad motif" evidence="2 3">
    <location>
        <begin position="97"/>
        <end position="101"/>
    </location>
</feature>
<dbReference type="PRINTS" id="PR00332">
    <property type="entry name" value="HISTRIAD"/>
</dbReference>
<feature type="active site" description="Tele-AMP-histidine intermediate" evidence="1">
    <location>
        <position position="99"/>
    </location>
</feature>
<dbReference type="AlphaFoldDB" id="A0A0G1PJK0"/>
<evidence type="ECO:0000313" key="6">
    <source>
        <dbReference type="Proteomes" id="UP000034705"/>
    </source>
</evidence>
<dbReference type="InterPro" id="IPR011146">
    <property type="entry name" value="HIT-like"/>
</dbReference>
<dbReference type="PROSITE" id="PS51084">
    <property type="entry name" value="HIT_2"/>
    <property type="match status" value="1"/>
</dbReference>
<evidence type="ECO:0000256" key="2">
    <source>
        <dbReference type="PIRSR" id="PIRSR601310-3"/>
    </source>
</evidence>
<dbReference type="EMBL" id="LCMG01000012">
    <property type="protein sequence ID" value="KKU32994.1"/>
    <property type="molecule type" value="Genomic_DNA"/>
</dbReference>